<dbReference type="Proteomes" id="UP000229972">
    <property type="component" value="Unassembled WGS sequence"/>
</dbReference>
<evidence type="ECO:0000313" key="3">
    <source>
        <dbReference type="Proteomes" id="UP000229972"/>
    </source>
</evidence>
<dbReference type="EMBL" id="PFAL01000032">
    <property type="protein sequence ID" value="PIR95243.1"/>
    <property type="molecule type" value="Genomic_DNA"/>
</dbReference>
<sequence>MKNIKNFKTTFFTTLIVVIVFPLVLSAMLALITSSLPLAAQAQKYDSLDFTPQTPISGTAVDKSSIKVGSYDEGLGVMTSDLLAKYIQAFYNYGLAAAGILAAIVLMAGGLLWLTSGGNDTKIGQAKELITGSIAGTLILFSSWIILNTINPDLLKLKVITMQIVQTKLLSPNQLSSYLLNDVTTENPEVCCIQYDSNNNVLFCGEASVNRCKATPMAEDVKKIATSSQACVTIPDCVKNALTVSCVDYTKPAGQQNFPDGSPCKSPNDGYCFDGLCLLGDGAQNTPCSYLGSTCVPSGTCGKGYSGMTLTTGRDCGEDLDCCVKDGEVGDLCGTGDHYCVGTSYWTANICPNLDSPAILGRSCNSPATCCPIE</sequence>
<keyword evidence="1" id="KW-0812">Transmembrane</keyword>
<keyword evidence="1" id="KW-0472">Membrane</keyword>
<evidence type="ECO:0000313" key="2">
    <source>
        <dbReference type="EMBL" id="PIR95243.1"/>
    </source>
</evidence>
<feature type="transmembrane region" description="Helical" evidence="1">
    <location>
        <begin position="126"/>
        <end position="147"/>
    </location>
</feature>
<gene>
    <name evidence="2" type="ORF">COT93_03565</name>
</gene>
<reference evidence="3" key="1">
    <citation type="submission" date="2017-09" db="EMBL/GenBank/DDBJ databases">
        <title>Depth-based differentiation of microbial function through sediment-hosted aquifers and enrichment of novel symbionts in the deep terrestrial subsurface.</title>
        <authorList>
            <person name="Probst A.J."/>
            <person name="Ladd B."/>
            <person name="Jarett J.K."/>
            <person name="Geller-Mcgrath D.E."/>
            <person name="Sieber C.M.K."/>
            <person name="Emerson J.B."/>
            <person name="Anantharaman K."/>
            <person name="Thomas B.C."/>
            <person name="Malmstrom R."/>
            <person name="Stieglmeier M."/>
            <person name="Klingl A."/>
            <person name="Woyke T."/>
            <person name="Ryan C.M."/>
            <person name="Banfield J.F."/>
        </authorList>
    </citation>
    <scope>NUCLEOTIDE SEQUENCE [LARGE SCALE GENOMIC DNA]</scope>
</reference>
<accession>A0A2H0V842</accession>
<organism evidence="2 3">
    <name type="scientific">Candidatus Falkowbacteria bacterium CG10_big_fil_rev_8_21_14_0_10_37_18</name>
    <dbReference type="NCBI Taxonomy" id="1974562"/>
    <lineage>
        <taxon>Bacteria</taxon>
        <taxon>Candidatus Falkowiibacteriota</taxon>
    </lineage>
</organism>
<dbReference type="AlphaFoldDB" id="A0A2H0V842"/>
<feature type="transmembrane region" description="Helical" evidence="1">
    <location>
        <begin position="12"/>
        <end position="32"/>
    </location>
</feature>
<comment type="caution">
    <text evidence="2">The sequence shown here is derived from an EMBL/GenBank/DDBJ whole genome shotgun (WGS) entry which is preliminary data.</text>
</comment>
<proteinExistence type="predicted"/>
<protein>
    <submittedName>
        <fullName evidence="2">Uncharacterized protein</fullName>
    </submittedName>
</protein>
<keyword evidence="1" id="KW-1133">Transmembrane helix</keyword>
<name>A0A2H0V842_9BACT</name>
<feature type="transmembrane region" description="Helical" evidence="1">
    <location>
        <begin position="90"/>
        <end position="114"/>
    </location>
</feature>
<evidence type="ECO:0000256" key="1">
    <source>
        <dbReference type="SAM" id="Phobius"/>
    </source>
</evidence>